<accession>A0A6J7CS54</accession>
<evidence type="ECO:0000256" key="3">
    <source>
        <dbReference type="ARBA" id="ARBA00022839"/>
    </source>
</evidence>
<evidence type="ECO:0000256" key="1">
    <source>
        <dbReference type="ARBA" id="ARBA00022722"/>
    </source>
</evidence>
<dbReference type="NCBIfam" id="TIGR00573">
    <property type="entry name" value="dnaq"/>
    <property type="match status" value="1"/>
</dbReference>
<dbReference type="PANTHER" id="PTHR30231">
    <property type="entry name" value="DNA POLYMERASE III SUBUNIT EPSILON"/>
    <property type="match status" value="1"/>
</dbReference>
<dbReference type="EMBL" id="CAFAAL010000008">
    <property type="protein sequence ID" value="CAB4793444.1"/>
    <property type="molecule type" value="Genomic_DNA"/>
</dbReference>
<evidence type="ECO:0000313" key="6">
    <source>
        <dbReference type="EMBL" id="CAB4793444.1"/>
    </source>
</evidence>
<evidence type="ECO:0000313" key="7">
    <source>
        <dbReference type="EMBL" id="CAB4861462.1"/>
    </source>
</evidence>
<dbReference type="InterPro" id="IPR013520">
    <property type="entry name" value="Ribonucl_H"/>
</dbReference>
<dbReference type="AlphaFoldDB" id="A0A6J7CS54"/>
<evidence type="ECO:0000259" key="4">
    <source>
        <dbReference type="SMART" id="SM00479"/>
    </source>
</evidence>
<dbReference type="Gene3D" id="3.30.420.10">
    <property type="entry name" value="Ribonuclease H-like superfamily/Ribonuclease H"/>
    <property type="match status" value="1"/>
</dbReference>
<dbReference type="GO" id="GO:0006260">
    <property type="term" value="P:DNA replication"/>
    <property type="evidence" value="ECO:0007669"/>
    <property type="project" value="InterPro"/>
</dbReference>
<feature type="domain" description="Exonuclease" evidence="4">
    <location>
        <begin position="10"/>
        <end position="174"/>
    </location>
</feature>
<keyword evidence="2" id="KW-0378">Hydrolase</keyword>
<dbReference type="GO" id="GO:0003677">
    <property type="term" value="F:DNA binding"/>
    <property type="evidence" value="ECO:0007669"/>
    <property type="project" value="InterPro"/>
</dbReference>
<dbReference type="InterPro" id="IPR006054">
    <property type="entry name" value="DnaQ"/>
</dbReference>
<dbReference type="InterPro" id="IPR036397">
    <property type="entry name" value="RNaseH_sf"/>
</dbReference>
<protein>
    <submittedName>
        <fullName evidence="7">Unannotated protein</fullName>
    </submittedName>
</protein>
<name>A0A6J7CS54_9ZZZZ</name>
<dbReference type="GO" id="GO:0008408">
    <property type="term" value="F:3'-5' exonuclease activity"/>
    <property type="evidence" value="ECO:0007669"/>
    <property type="project" value="TreeGrafter"/>
</dbReference>
<dbReference type="PANTHER" id="PTHR30231:SF4">
    <property type="entry name" value="PROTEIN NEN2"/>
    <property type="match status" value="1"/>
</dbReference>
<dbReference type="EMBL" id="CAEZYH010000008">
    <property type="protein sequence ID" value="CAB4710785.1"/>
    <property type="molecule type" value="Genomic_DNA"/>
</dbReference>
<proteinExistence type="predicted"/>
<sequence length="184" mass="20573">MFSRRKSAIEYVVIDTETTGFHAESRIIELAMVVVTSEGKITENFSTFLRGDGTVGHPMAARVHGIKTHQVASAPTFKEIFPTYSEFIEDRIPVAHNASFDRARINYELKLIRKKQLETMACTLSLGIELGYGKLKLSEAARQFGIETGQAHRALGDAKATADLLIYYMKKNPSATFTHLTKFQ</sequence>
<keyword evidence="1" id="KW-0540">Nuclease</keyword>
<dbReference type="FunFam" id="3.30.420.10:FF:000045">
    <property type="entry name" value="3'-5' exonuclease DinG"/>
    <property type="match status" value="1"/>
</dbReference>
<evidence type="ECO:0000313" key="5">
    <source>
        <dbReference type="EMBL" id="CAB4710785.1"/>
    </source>
</evidence>
<evidence type="ECO:0000313" key="8">
    <source>
        <dbReference type="EMBL" id="CAB4890211.1"/>
    </source>
</evidence>
<dbReference type="CDD" id="cd06127">
    <property type="entry name" value="DEDDh"/>
    <property type="match status" value="1"/>
</dbReference>
<evidence type="ECO:0000256" key="2">
    <source>
        <dbReference type="ARBA" id="ARBA00022801"/>
    </source>
</evidence>
<dbReference type="SMART" id="SM00479">
    <property type="entry name" value="EXOIII"/>
    <property type="match status" value="1"/>
</dbReference>
<reference evidence="7" key="1">
    <citation type="submission" date="2020-05" db="EMBL/GenBank/DDBJ databases">
        <authorList>
            <person name="Chiriac C."/>
            <person name="Salcher M."/>
            <person name="Ghai R."/>
            <person name="Kavagutti S V."/>
        </authorList>
    </citation>
    <scope>NUCLEOTIDE SEQUENCE</scope>
</reference>
<dbReference type="EMBL" id="CAFBLJ010000016">
    <property type="protein sequence ID" value="CAB4861462.1"/>
    <property type="molecule type" value="Genomic_DNA"/>
</dbReference>
<gene>
    <name evidence="5" type="ORF">UFOPK2658_00391</name>
    <name evidence="6" type="ORF">UFOPK3004_00190</name>
    <name evidence="7" type="ORF">UFOPK3304_00481</name>
    <name evidence="8" type="ORF">UFOPK3494_00288</name>
</gene>
<dbReference type="GO" id="GO:0003887">
    <property type="term" value="F:DNA-directed DNA polymerase activity"/>
    <property type="evidence" value="ECO:0007669"/>
    <property type="project" value="InterPro"/>
</dbReference>
<dbReference type="SUPFAM" id="SSF53098">
    <property type="entry name" value="Ribonuclease H-like"/>
    <property type="match status" value="1"/>
</dbReference>
<dbReference type="Pfam" id="PF00929">
    <property type="entry name" value="RNase_T"/>
    <property type="match status" value="1"/>
</dbReference>
<organism evidence="7">
    <name type="scientific">freshwater metagenome</name>
    <dbReference type="NCBI Taxonomy" id="449393"/>
    <lineage>
        <taxon>unclassified sequences</taxon>
        <taxon>metagenomes</taxon>
        <taxon>ecological metagenomes</taxon>
    </lineage>
</organism>
<dbReference type="InterPro" id="IPR012337">
    <property type="entry name" value="RNaseH-like_sf"/>
</dbReference>
<keyword evidence="3" id="KW-0269">Exonuclease</keyword>
<dbReference type="EMBL" id="CAFBMF010000010">
    <property type="protein sequence ID" value="CAB4890211.1"/>
    <property type="molecule type" value="Genomic_DNA"/>
</dbReference>